<dbReference type="VEuPathDB" id="FungiDB:DFL_000544"/>
<sequence length="88" mass="9939">MTRMAAELSNVTTLTAQFYIDCSKLATSEPSLNSFGTTDWSNQSLPEAHANFDMVIRKWLTLMQENDRRILGYAVQHTGDPNKLDQTT</sequence>
<keyword evidence="2" id="KW-1185">Reference proteome</keyword>
<reference evidence="1 2" key="1">
    <citation type="submission" date="2019-01" db="EMBL/GenBank/DDBJ databases">
        <title>Intercellular communication is required for trap formation in the nematode-trapping fungus Duddingtonia flagrans.</title>
        <authorList>
            <person name="Youssar L."/>
            <person name="Wernet V."/>
            <person name="Hensel N."/>
            <person name="Hildebrandt H.-G."/>
            <person name="Fischer R."/>
        </authorList>
    </citation>
    <scope>NUCLEOTIDE SEQUENCE [LARGE SCALE GENOMIC DNA]</scope>
    <source>
        <strain evidence="1 2">CBS H-5679</strain>
    </source>
</reference>
<dbReference type="AlphaFoldDB" id="A0A437AEK1"/>
<dbReference type="GeneID" id="93582855"/>
<dbReference type="EMBL" id="SAEB01000001">
    <property type="protein sequence ID" value="RVD89541.1"/>
    <property type="molecule type" value="Genomic_DNA"/>
</dbReference>
<comment type="caution">
    <text evidence="1">The sequence shown here is derived from an EMBL/GenBank/DDBJ whole genome shotgun (WGS) entry which is preliminary data.</text>
</comment>
<dbReference type="RefSeq" id="XP_067495085.1">
    <property type="nucleotide sequence ID" value="XM_067634700.1"/>
</dbReference>
<organism evidence="1 2">
    <name type="scientific">Arthrobotrys flagrans</name>
    <name type="common">Nematode-trapping fungus</name>
    <name type="synonym">Trichothecium flagrans</name>
    <dbReference type="NCBI Taxonomy" id="97331"/>
    <lineage>
        <taxon>Eukaryota</taxon>
        <taxon>Fungi</taxon>
        <taxon>Dikarya</taxon>
        <taxon>Ascomycota</taxon>
        <taxon>Pezizomycotina</taxon>
        <taxon>Orbiliomycetes</taxon>
        <taxon>Orbiliales</taxon>
        <taxon>Orbiliaceae</taxon>
        <taxon>Arthrobotrys</taxon>
    </lineage>
</organism>
<protein>
    <submittedName>
        <fullName evidence="1">Uncharacterized protein</fullName>
    </submittedName>
</protein>
<proteinExistence type="predicted"/>
<name>A0A437AEK1_ARTFL</name>
<gene>
    <name evidence="1" type="ORF">DFL_000544</name>
</gene>
<evidence type="ECO:0000313" key="1">
    <source>
        <dbReference type="EMBL" id="RVD89541.1"/>
    </source>
</evidence>
<dbReference type="OrthoDB" id="5429442at2759"/>
<dbReference type="Proteomes" id="UP000283090">
    <property type="component" value="Unassembled WGS sequence"/>
</dbReference>
<accession>A0A437AEK1</accession>
<evidence type="ECO:0000313" key="2">
    <source>
        <dbReference type="Proteomes" id="UP000283090"/>
    </source>
</evidence>